<keyword evidence="5 19" id="KW-0597">Phosphoprotein</keyword>
<dbReference type="GO" id="GO:0005886">
    <property type="term" value="C:plasma membrane"/>
    <property type="evidence" value="ECO:0007669"/>
    <property type="project" value="UniProtKB-SubCell"/>
</dbReference>
<dbReference type="SMART" id="SM00387">
    <property type="entry name" value="HATPase_c"/>
    <property type="match status" value="1"/>
</dbReference>
<evidence type="ECO:0000256" key="17">
    <source>
        <dbReference type="ARBA" id="ARBA00070152"/>
    </source>
</evidence>
<feature type="modified residue" description="Phosphohistidine" evidence="18">
    <location>
        <position position="1210"/>
    </location>
</feature>
<feature type="transmembrane region" description="Helical" evidence="20">
    <location>
        <begin position="190"/>
        <end position="211"/>
    </location>
</feature>
<dbReference type="InterPro" id="IPR000014">
    <property type="entry name" value="PAS"/>
</dbReference>
<dbReference type="PROSITE" id="PS50894">
    <property type="entry name" value="HPT"/>
    <property type="match status" value="1"/>
</dbReference>
<keyword evidence="4" id="KW-1003">Cell membrane</keyword>
<evidence type="ECO:0000313" key="26">
    <source>
        <dbReference type="Proteomes" id="UP000199533"/>
    </source>
</evidence>
<dbReference type="InterPro" id="IPR007895">
    <property type="entry name" value="MASE1"/>
</dbReference>
<dbReference type="Proteomes" id="UP000199533">
    <property type="component" value="Unassembled WGS sequence"/>
</dbReference>
<sequence length="1270" mass="141454">SWMKMLLVALVYFACAYFSRLVNLPEYYNLFAGLPAGLAFVTFVIWGPRLWQFIWISAFAADLLHYLDQVHDTESIAINIITAFFTASGAITQALIGAYLAKPFVKNAYKILNIVETTAFLYRAGPIACLISTTINTFVLYQLHGLQDNAIMITWMSGYALDILGILLFTPVIFYTQSYIRIGNGWRRRIVIITISLFGAAALLLAGLFFFDQNEDRNSRIIFEEKASEINFHAINAIRVGEDRLRNIGALIKSNNSLTFSEFVIFNQTAGLPKCVITVSWIPNGAYGGVTAGTFTHRFIYPENHEADLYGKDITEQIPGIALQRSIENGRLALASSIDSDSQMWWLIYPVFADNSLDTKSTPDSKLLGFAAAQINMQLFFENLILTANHMNIALRIKGMASWHPSETFLEHRVPAQSAPDLKYSLSKHFAGEGLQIEMWNLHVPEFGWEIGSILFLLFGLIFMMLISAYSFNTLNYGFYLEHQITKRTREIELQNARTNALVENLKDVAFTVDENGIVQSINPAITHIFGYTVTEVIGSSISFLIPEMVCSLTNCWLQTKEAKSFELEKETEAQHKNGHFFPVCLTIAEYSVDGERFFSGVLHDLREQKRLMSDVEAARDKAEAASLAKSEFLAAMSHEIRTPMNGVIGMLEVLTQSSLRPDQVEMVELARESAIGLLGIINDILDFSKIEAGKLKLVQEPMSIEEITEKVCALLDRMAEQKNVELLMFVDPAIPGQLQGDVLRLRQILYNLINNAIKFSSKSEQQGHVSVHVRLTSYEQGQTWIECSVHDDGIGMSEQVRSQLFTAFEQGESSTTRRFGGTGLGLAISRQLANMMGGEITVQSTINEGSTFFVRLPFTHRSADKQNEPMPLAGLSCLTIGSEGGFISNAACYLTHAGAQVQHVESIDDVNVHGTTSSGKPWVWLLDTKVNFSTDLLRTITSQYAQQNIRIIVIGRGRRRKPRCIGDNIFLIDANVLARRNLIHTVALAAGFAQEEELASSNGSYATTTETTVSENNLSLNNPILVAEDNEINQKVIERQLTLLGIKADIANNGREALRLWMINKYALLLTDVHMPDIDGYQLTAAIRTEETKANLNRMPIIALTANVLKGEAEHCKALGMDDYLSKPVQLAVLKETIEKWYNLTEIKDNAYPEVAPMDVNILKKLVGNDETVIDEMLSAFRTSAARIESELQIACEALLCDQAKKAAHKLKSSARSVGALRLGDVCEQIEQAGKNGEAEILGDLFARFELEMASVNSYLANFLNCIEQ</sequence>
<comment type="subcellular location">
    <subcellularLocation>
        <location evidence="2">Cell membrane</location>
        <topology evidence="2">Multi-pass membrane protein</topology>
    </subcellularLocation>
</comment>
<dbReference type="Gene3D" id="3.30.450.20">
    <property type="entry name" value="PAS domain"/>
    <property type="match status" value="1"/>
</dbReference>
<dbReference type="STRING" id="52441.SAMN05216302_10852"/>
<feature type="transmembrane region" description="Helical" evidence="20">
    <location>
        <begin position="76"/>
        <end position="100"/>
    </location>
</feature>
<name>A0A1I4HHS2_9PROT</name>
<keyword evidence="11 20" id="KW-1133">Transmembrane helix</keyword>
<accession>A0A1I4HHS2</accession>
<evidence type="ECO:0000259" key="23">
    <source>
        <dbReference type="PROSITE" id="PS50112"/>
    </source>
</evidence>
<feature type="non-terminal residue" evidence="25">
    <location>
        <position position="1"/>
    </location>
</feature>
<dbReference type="SMART" id="SM00388">
    <property type="entry name" value="HisKA"/>
    <property type="match status" value="1"/>
</dbReference>
<evidence type="ECO:0000256" key="12">
    <source>
        <dbReference type="ARBA" id="ARBA00023012"/>
    </source>
</evidence>
<evidence type="ECO:0000256" key="4">
    <source>
        <dbReference type="ARBA" id="ARBA00022475"/>
    </source>
</evidence>
<feature type="transmembrane region" description="Helical" evidence="20">
    <location>
        <begin position="120"/>
        <end position="141"/>
    </location>
</feature>
<evidence type="ECO:0000259" key="24">
    <source>
        <dbReference type="PROSITE" id="PS50894"/>
    </source>
</evidence>
<feature type="domain" description="PAS" evidence="23">
    <location>
        <begin position="495"/>
        <end position="548"/>
    </location>
</feature>
<dbReference type="CDD" id="cd16922">
    <property type="entry name" value="HATPase_EvgS-ArcB-TorS-like"/>
    <property type="match status" value="1"/>
</dbReference>
<evidence type="ECO:0000256" key="18">
    <source>
        <dbReference type="PROSITE-ProRule" id="PRU00110"/>
    </source>
</evidence>
<dbReference type="InterPro" id="IPR001789">
    <property type="entry name" value="Sig_transdc_resp-reg_receiver"/>
</dbReference>
<dbReference type="Gene3D" id="3.40.50.2300">
    <property type="match status" value="1"/>
</dbReference>
<dbReference type="SMART" id="SM00091">
    <property type="entry name" value="PAS"/>
    <property type="match status" value="1"/>
</dbReference>
<evidence type="ECO:0000256" key="14">
    <source>
        <dbReference type="ARBA" id="ARBA00058004"/>
    </source>
</evidence>
<dbReference type="FunFam" id="1.10.287.130:FF:000002">
    <property type="entry name" value="Two-component osmosensing histidine kinase"/>
    <property type="match status" value="1"/>
</dbReference>
<dbReference type="OrthoDB" id="8552871at2"/>
<evidence type="ECO:0000256" key="15">
    <source>
        <dbReference type="ARBA" id="ARBA00064003"/>
    </source>
</evidence>
<dbReference type="SUPFAM" id="SSF47384">
    <property type="entry name" value="Homodimeric domain of signal transducing histidine kinase"/>
    <property type="match status" value="1"/>
</dbReference>
<evidence type="ECO:0000256" key="13">
    <source>
        <dbReference type="ARBA" id="ARBA00023136"/>
    </source>
</evidence>
<proteinExistence type="predicted"/>
<dbReference type="SUPFAM" id="SSF52172">
    <property type="entry name" value="CheY-like"/>
    <property type="match status" value="1"/>
</dbReference>
<comment type="function">
    <text evidence="14">Member of the two-component regulatory system BvgS/BvgA. Phosphorylates BvgA via a four-step phosphorelay in response to environmental signals.</text>
</comment>
<dbReference type="Pfam" id="PF00989">
    <property type="entry name" value="PAS"/>
    <property type="match status" value="1"/>
</dbReference>
<dbReference type="InterPro" id="IPR008207">
    <property type="entry name" value="Sig_transdc_His_kin_Hpt_dom"/>
</dbReference>
<dbReference type="NCBIfam" id="TIGR00229">
    <property type="entry name" value="sensory_box"/>
    <property type="match status" value="1"/>
</dbReference>
<dbReference type="GO" id="GO:0000155">
    <property type="term" value="F:phosphorelay sensor kinase activity"/>
    <property type="evidence" value="ECO:0007669"/>
    <property type="project" value="InterPro"/>
</dbReference>
<dbReference type="PANTHER" id="PTHR45339:SF5">
    <property type="entry name" value="HISTIDINE KINASE"/>
    <property type="match status" value="1"/>
</dbReference>
<keyword evidence="13 20" id="KW-0472">Membrane</keyword>
<protein>
    <recommendedName>
        <fullName evidence="16">Sensory/regulatory protein RpfC</fullName>
        <ecNumber evidence="3">2.7.13.3</ecNumber>
    </recommendedName>
    <alternativeName>
        <fullName evidence="17">Virulence sensor protein BvgS</fullName>
    </alternativeName>
</protein>
<feature type="transmembrane region" description="Helical" evidence="20">
    <location>
        <begin position="447"/>
        <end position="472"/>
    </location>
</feature>
<dbReference type="Pfam" id="PF05231">
    <property type="entry name" value="MASE1"/>
    <property type="match status" value="1"/>
</dbReference>
<dbReference type="InterPro" id="IPR035965">
    <property type="entry name" value="PAS-like_dom_sf"/>
</dbReference>
<dbReference type="SUPFAM" id="SSF47226">
    <property type="entry name" value="Histidine-containing phosphotransfer domain, HPT domain"/>
    <property type="match status" value="1"/>
</dbReference>
<feature type="domain" description="HPt" evidence="24">
    <location>
        <begin position="1171"/>
        <end position="1264"/>
    </location>
</feature>
<dbReference type="GO" id="GO:0006355">
    <property type="term" value="P:regulation of DNA-templated transcription"/>
    <property type="evidence" value="ECO:0007669"/>
    <property type="project" value="InterPro"/>
</dbReference>
<evidence type="ECO:0000256" key="2">
    <source>
        <dbReference type="ARBA" id="ARBA00004651"/>
    </source>
</evidence>
<dbReference type="Pfam" id="PF02518">
    <property type="entry name" value="HATPase_c"/>
    <property type="match status" value="1"/>
</dbReference>
<evidence type="ECO:0000259" key="22">
    <source>
        <dbReference type="PROSITE" id="PS50110"/>
    </source>
</evidence>
<organism evidence="25 26">
    <name type="scientific">Nitrosomonas aestuarii</name>
    <dbReference type="NCBI Taxonomy" id="52441"/>
    <lineage>
        <taxon>Bacteria</taxon>
        <taxon>Pseudomonadati</taxon>
        <taxon>Pseudomonadota</taxon>
        <taxon>Betaproteobacteria</taxon>
        <taxon>Nitrosomonadales</taxon>
        <taxon>Nitrosomonadaceae</taxon>
        <taxon>Nitrosomonas</taxon>
    </lineage>
</organism>
<keyword evidence="26" id="KW-1185">Reference proteome</keyword>
<evidence type="ECO:0000256" key="1">
    <source>
        <dbReference type="ARBA" id="ARBA00000085"/>
    </source>
</evidence>
<dbReference type="CDD" id="cd17546">
    <property type="entry name" value="REC_hyHK_CKI1_RcsC-like"/>
    <property type="match status" value="1"/>
</dbReference>
<gene>
    <name evidence="25" type="ORF">SAMN05216302_10852</name>
</gene>
<dbReference type="InterPro" id="IPR036641">
    <property type="entry name" value="HPT_dom_sf"/>
</dbReference>
<dbReference type="CDD" id="cd00088">
    <property type="entry name" value="HPT"/>
    <property type="match status" value="1"/>
</dbReference>
<evidence type="ECO:0000256" key="5">
    <source>
        <dbReference type="ARBA" id="ARBA00022553"/>
    </source>
</evidence>
<dbReference type="Gene3D" id="1.10.287.130">
    <property type="match status" value="1"/>
</dbReference>
<keyword evidence="12" id="KW-0902">Two-component regulatory system</keyword>
<feature type="domain" description="Response regulatory" evidence="22">
    <location>
        <begin position="1024"/>
        <end position="1143"/>
    </location>
</feature>
<keyword evidence="8" id="KW-0547">Nucleotide-binding</keyword>
<reference evidence="26" key="1">
    <citation type="submission" date="2016-10" db="EMBL/GenBank/DDBJ databases">
        <authorList>
            <person name="Varghese N."/>
            <person name="Submissions S."/>
        </authorList>
    </citation>
    <scope>NUCLEOTIDE SEQUENCE [LARGE SCALE GENOMIC DNA]</scope>
    <source>
        <strain evidence="26">Nm69</strain>
    </source>
</reference>
<dbReference type="InterPro" id="IPR004358">
    <property type="entry name" value="Sig_transdc_His_kin-like_C"/>
</dbReference>
<dbReference type="CDD" id="cd00082">
    <property type="entry name" value="HisKA"/>
    <property type="match status" value="1"/>
</dbReference>
<dbReference type="PROSITE" id="PS50109">
    <property type="entry name" value="HIS_KIN"/>
    <property type="match status" value="1"/>
</dbReference>
<evidence type="ECO:0000256" key="20">
    <source>
        <dbReference type="SAM" id="Phobius"/>
    </source>
</evidence>
<evidence type="ECO:0000256" key="9">
    <source>
        <dbReference type="ARBA" id="ARBA00022777"/>
    </source>
</evidence>
<dbReference type="InterPro" id="IPR011006">
    <property type="entry name" value="CheY-like_superfamily"/>
</dbReference>
<keyword evidence="6" id="KW-0808">Transferase</keyword>
<comment type="catalytic activity">
    <reaction evidence="1">
        <text>ATP + protein L-histidine = ADP + protein N-phospho-L-histidine.</text>
        <dbReference type="EC" id="2.7.13.3"/>
    </reaction>
</comment>
<dbReference type="GO" id="GO:0005524">
    <property type="term" value="F:ATP binding"/>
    <property type="evidence" value="ECO:0007669"/>
    <property type="project" value="UniProtKB-KW"/>
</dbReference>
<feature type="modified residue" description="4-aspartylphosphate" evidence="19">
    <location>
        <position position="1073"/>
    </location>
</feature>
<dbReference type="InterPro" id="IPR036097">
    <property type="entry name" value="HisK_dim/P_sf"/>
</dbReference>
<dbReference type="InterPro" id="IPR005467">
    <property type="entry name" value="His_kinase_dom"/>
</dbReference>
<evidence type="ECO:0000313" key="25">
    <source>
        <dbReference type="EMBL" id="SFL41732.1"/>
    </source>
</evidence>
<feature type="domain" description="Histidine kinase" evidence="21">
    <location>
        <begin position="636"/>
        <end position="861"/>
    </location>
</feature>
<feature type="transmembrane region" description="Helical" evidence="20">
    <location>
        <begin position="37"/>
        <end position="64"/>
    </location>
</feature>
<dbReference type="FunFam" id="3.30.565.10:FF:000010">
    <property type="entry name" value="Sensor histidine kinase RcsC"/>
    <property type="match status" value="1"/>
</dbReference>
<dbReference type="AlphaFoldDB" id="A0A1I4HHS2"/>
<dbReference type="SUPFAM" id="SSF55785">
    <property type="entry name" value="PYP-like sensor domain (PAS domain)"/>
    <property type="match status" value="1"/>
</dbReference>
<feature type="transmembrane region" description="Helical" evidence="20">
    <location>
        <begin position="153"/>
        <end position="175"/>
    </location>
</feature>
<evidence type="ECO:0000256" key="3">
    <source>
        <dbReference type="ARBA" id="ARBA00012438"/>
    </source>
</evidence>
<dbReference type="SUPFAM" id="SSF55874">
    <property type="entry name" value="ATPase domain of HSP90 chaperone/DNA topoisomerase II/histidine kinase"/>
    <property type="match status" value="1"/>
</dbReference>
<dbReference type="Gene3D" id="3.30.565.10">
    <property type="entry name" value="Histidine kinase-like ATPase, C-terminal domain"/>
    <property type="match status" value="1"/>
</dbReference>
<dbReference type="Pfam" id="PF01627">
    <property type="entry name" value="Hpt"/>
    <property type="match status" value="1"/>
</dbReference>
<dbReference type="Pfam" id="PF00512">
    <property type="entry name" value="HisKA"/>
    <property type="match status" value="1"/>
</dbReference>
<dbReference type="PRINTS" id="PR00344">
    <property type="entry name" value="BCTRLSENSOR"/>
</dbReference>
<dbReference type="EC" id="2.7.13.3" evidence="3"/>
<dbReference type="CDD" id="cd00130">
    <property type="entry name" value="PAS"/>
    <property type="match status" value="1"/>
</dbReference>
<evidence type="ECO:0000256" key="19">
    <source>
        <dbReference type="PROSITE-ProRule" id="PRU00169"/>
    </source>
</evidence>
<evidence type="ECO:0000256" key="11">
    <source>
        <dbReference type="ARBA" id="ARBA00022989"/>
    </source>
</evidence>
<dbReference type="PROSITE" id="PS50112">
    <property type="entry name" value="PAS"/>
    <property type="match status" value="1"/>
</dbReference>
<keyword evidence="10" id="KW-0067">ATP-binding</keyword>
<evidence type="ECO:0000256" key="10">
    <source>
        <dbReference type="ARBA" id="ARBA00022840"/>
    </source>
</evidence>
<comment type="subunit">
    <text evidence="15">At low DSF concentrations, interacts with RpfF.</text>
</comment>
<dbReference type="InterPro" id="IPR003661">
    <property type="entry name" value="HisK_dim/P_dom"/>
</dbReference>
<dbReference type="InterPro" id="IPR013767">
    <property type="entry name" value="PAS_fold"/>
</dbReference>
<evidence type="ECO:0000256" key="6">
    <source>
        <dbReference type="ARBA" id="ARBA00022679"/>
    </source>
</evidence>
<dbReference type="InterPro" id="IPR036890">
    <property type="entry name" value="HATPase_C_sf"/>
</dbReference>
<dbReference type="PROSITE" id="PS50110">
    <property type="entry name" value="RESPONSE_REGULATORY"/>
    <property type="match status" value="1"/>
</dbReference>
<evidence type="ECO:0000256" key="16">
    <source>
        <dbReference type="ARBA" id="ARBA00068150"/>
    </source>
</evidence>
<dbReference type="PANTHER" id="PTHR45339">
    <property type="entry name" value="HYBRID SIGNAL TRANSDUCTION HISTIDINE KINASE J"/>
    <property type="match status" value="1"/>
</dbReference>
<dbReference type="Pfam" id="PF00072">
    <property type="entry name" value="Response_reg"/>
    <property type="match status" value="1"/>
</dbReference>
<dbReference type="EMBL" id="FOSP01000085">
    <property type="protein sequence ID" value="SFL41732.1"/>
    <property type="molecule type" value="Genomic_DNA"/>
</dbReference>
<evidence type="ECO:0000256" key="7">
    <source>
        <dbReference type="ARBA" id="ARBA00022692"/>
    </source>
</evidence>
<evidence type="ECO:0000256" key="8">
    <source>
        <dbReference type="ARBA" id="ARBA00022741"/>
    </source>
</evidence>
<keyword evidence="9" id="KW-0418">Kinase</keyword>
<keyword evidence="7 20" id="KW-0812">Transmembrane</keyword>
<dbReference type="SMART" id="SM00448">
    <property type="entry name" value="REC"/>
    <property type="match status" value="1"/>
</dbReference>
<dbReference type="InterPro" id="IPR003594">
    <property type="entry name" value="HATPase_dom"/>
</dbReference>
<evidence type="ECO:0000259" key="21">
    <source>
        <dbReference type="PROSITE" id="PS50109"/>
    </source>
</evidence>
<dbReference type="Gene3D" id="1.20.120.160">
    <property type="entry name" value="HPT domain"/>
    <property type="match status" value="1"/>
</dbReference>